<dbReference type="InterPro" id="IPR000719">
    <property type="entry name" value="Prot_kinase_dom"/>
</dbReference>
<sequence length="944" mass="102705">MGEDRSSFDADAAREQPTVTLGEPVAVGSSVEQLASGTVVGRYVIVRALGRGGMGAVMLAYDLELARDVALKILHTKVASEQARLRMMREARAMARLSHPNIVAIYDVGTHDGNIYLAMEYIEGDTLQTWLKTPHSRREVLSVMKQAGRGLRAAHEAGIVHRDFKPANVLIAKDGRVRVLDFGIARTDGSYASHESVPAPSGPNLAPSGEPETSPSSTGMAVGASSVSEPASDDKLTQEGHILGTVGYLAPEAIALAGSKMDARSDVFSFCVTLWRALYGVSPFRSESLDDYLLAVHTSSLRRPPGKGVPTWLHDVVRKGLHPDPSQRFGSMDELLRALDANPWRARVAGSLVVLAAIAAVLGTLQHRRSLRVACEEEGAALATHWGDVQRQQIRDAVVAAGGPAAQDRTDRVLRALDRHALDWRREQQSSCEATRLAKTQTPAVHERRSACLASARGQFDVIVEVLGQPEPTFHERAIDLVGALSPPHLCRGREVDHAFVPLPIDPVARAKSIEARRLTVRARVFGEAGRWDDALSAARHAKDLSHEAGVVADEADALLTEAKVHNLMFHPALAFSAAREAFMSAERSGADRIAGRAAAELAFVLSAAYTRFDEARGWLDVARAKHARLEGDEALELRILNIGSVLAARSNDPVHALEDNALYIERLAARFGNQSPPVCMARHNRSLEFLVARDPKASIASALETIACYAAATGPHDPWLGNTYAALTEGLTRVGKLDDARAAAQRGLELRASQGHNDSVQGELYEHLAIVNELEERFPEAETFARRALGIAEDQGGFVGENIPTMLFVVGAARLAQGDARDARVHCTRGVRLLEEAHRLRPDWTYEGDVLRCLGEAEFALGNVLVARKHLEQSLTLPLRWHDDDLPRARFALARALAVPPNPDHPRAKQLATQARDELRTALPARPWLQPVVERIERWLAAP</sequence>
<keyword evidence="1" id="KW-0808">Transferase</keyword>
<keyword evidence="4 5" id="KW-0067">ATP-binding</keyword>
<organism evidence="8 9">
    <name type="scientific">Pendulispora brunnea</name>
    <dbReference type="NCBI Taxonomy" id="2905690"/>
    <lineage>
        <taxon>Bacteria</taxon>
        <taxon>Pseudomonadati</taxon>
        <taxon>Myxococcota</taxon>
        <taxon>Myxococcia</taxon>
        <taxon>Myxococcales</taxon>
        <taxon>Sorangiineae</taxon>
        <taxon>Pendulisporaceae</taxon>
        <taxon>Pendulispora</taxon>
    </lineage>
</organism>
<dbReference type="Pfam" id="PF00069">
    <property type="entry name" value="Pkinase"/>
    <property type="match status" value="2"/>
</dbReference>
<dbReference type="Gene3D" id="1.10.510.10">
    <property type="entry name" value="Transferase(Phosphotransferase) domain 1"/>
    <property type="match status" value="1"/>
</dbReference>
<evidence type="ECO:0000259" key="7">
    <source>
        <dbReference type="PROSITE" id="PS50011"/>
    </source>
</evidence>
<evidence type="ECO:0000256" key="4">
    <source>
        <dbReference type="ARBA" id="ARBA00022840"/>
    </source>
</evidence>
<proteinExistence type="predicted"/>
<accession>A0ABZ2KAE8</accession>
<gene>
    <name evidence="8" type="ORF">LZC95_02220</name>
</gene>
<feature type="binding site" evidence="5">
    <location>
        <position position="72"/>
    </location>
    <ligand>
        <name>ATP</name>
        <dbReference type="ChEBI" id="CHEBI:30616"/>
    </ligand>
</feature>
<protein>
    <submittedName>
        <fullName evidence="8">Serine/threonine-protein kinase</fullName>
    </submittedName>
</protein>
<evidence type="ECO:0000313" key="9">
    <source>
        <dbReference type="Proteomes" id="UP001379533"/>
    </source>
</evidence>
<keyword evidence="3 8" id="KW-0418">Kinase</keyword>
<evidence type="ECO:0000256" key="6">
    <source>
        <dbReference type="SAM" id="MobiDB-lite"/>
    </source>
</evidence>
<evidence type="ECO:0000256" key="2">
    <source>
        <dbReference type="ARBA" id="ARBA00022741"/>
    </source>
</evidence>
<dbReference type="InterPro" id="IPR011990">
    <property type="entry name" value="TPR-like_helical_dom_sf"/>
</dbReference>
<dbReference type="Gene3D" id="3.30.200.20">
    <property type="entry name" value="Phosphorylase Kinase, domain 1"/>
    <property type="match status" value="1"/>
</dbReference>
<dbReference type="PANTHER" id="PTHR43289">
    <property type="entry name" value="MITOGEN-ACTIVATED PROTEIN KINASE KINASE KINASE 20-RELATED"/>
    <property type="match status" value="1"/>
</dbReference>
<dbReference type="PROSITE" id="PS00107">
    <property type="entry name" value="PROTEIN_KINASE_ATP"/>
    <property type="match status" value="1"/>
</dbReference>
<dbReference type="PROSITE" id="PS00108">
    <property type="entry name" value="PROTEIN_KINASE_ST"/>
    <property type="match status" value="1"/>
</dbReference>
<feature type="region of interest" description="Disordered" evidence="6">
    <location>
        <begin position="190"/>
        <end position="233"/>
    </location>
</feature>
<dbReference type="EMBL" id="CP089982">
    <property type="protein sequence ID" value="WXA95657.1"/>
    <property type="molecule type" value="Genomic_DNA"/>
</dbReference>
<dbReference type="Gene3D" id="1.25.40.10">
    <property type="entry name" value="Tetratricopeptide repeat domain"/>
    <property type="match status" value="1"/>
</dbReference>
<dbReference type="RefSeq" id="WP_394846264.1">
    <property type="nucleotide sequence ID" value="NZ_CP089982.1"/>
</dbReference>
<evidence type="ECO:0000256" key="1">
    <source>
        <dbReference type="ARBA" id="ARBA00022679"/>
    </source>
</evidence>
<keyword evidence="2 5" id="KW-0547">Nucleotide-binding</keyword>
<dbReference type="GO" id="GO:0016301">
    <property type="term" value="F:kinase activity"/>
    <property type="evidence" value="ECO:0007669"/>
    <property type="project" value="UniProtKB-KW"/>
</dbReference>
<dbReference type="InterPro" id="IPR008271">
    <property type="entry name" value="Ser/Thr_kinase_AS"/>
</dbReference>
<evidence type="ECO:0000256" key="3">
    <source>
        <dbReference type="ARBA" id="ARBA00022777"/>
    </source>
</evidence>
<feature type="domain" description="Protein kinase" evidence="7">
    <location>
        <begin position="43"/>
        <end position="345"/>
    </location>
</feature>
<feature type="compositionally biased region" description="Low complexity" evidence="6">
    <location>
        <begin position="207"/>
        <end position="219"/>
    </location>
</feature>
<evidence type="ECO:0000313" key="8">
    <source>
        <dbReference type="EMBL" id="WXA95657.1"/>
    </source>
</evidence>
<dbReference type="Proteomes" id="UP001379533">
    <property type="component" value="Chromosome"/>
</dbReference>
<dbReference type="CDD" id="cd14014">
    <property type="entry name" value="STKc_PknB_like"/>
    <property type="match status" value="1"/>
</dbReference>
<reference evidence="8 9" key="1">
    <citation type="submission" date="2021-12" db="EMBL/GenBank/DDBJ databases">
        <title>Discovery of the Pendulisporaceae a myxobacterial family with distinct sporulation behavior and unique specialized metabolism.</title>
        <authorList>
            <person name="Garcia R."/>
            <person name="Popoff A."/>
            <person name="Bader C.D."/>
            <person name="Loehr J."/>
            <person name="Walesch S."/>
            <person name="Walt C."/>
            <person name="Boldt J."/>
            <person name="Bunk B."/>
            <person name="Haeckl F.J.F.P.J."/>
            <person name="Gunesch A.P."/>
            <person name="Birkelbach J."/>
            <person name="Nuebel U."/>
            <person name="Pietschmann T."/>
            <person name="Bach T."/>
            <person name="Mueller R."/>
        </authorList>
    </citation>
    <scope>NUCLEOTIDE SEQUENCE [LARGE SCALE GENOMIC DNA]</scope>
    <source>
        <strain evidence="8 9">MSr12523</strain>
    </source>
</reference>
<evidence type="ECO:0000256" key="5">
    <source>
        <dbReference type="PROSITE-ProRule" id="PRU10141"/>
    </source>
</evidence>
<name>A0ABZ2KAE8_9BACT</name>
<keyword evidence="9" id="KW-1185">Reference proteome</keyword>
<dbReference type="SUPFAM" id="SSF56112">
    <property type="entry name" value="Protein kinase-like (PK-like)"/>
    <property type="match status" value="1"/>
</dbReference>
<dbReference type="PROSITE" id="PS50011">
    <property type="entry name" value="PROTEIN_KINASE_DOM"/>
    <property type="match status" value="1"/>
</dbReference>
<dbReference type="InterPro" id="IPR011009">
    <property type="entry name" value="Kinase-like_dom_sf"/>
</dbReference>
<dbReference type="InterPro" id="IPR017441">
    <property type="entry name" value="Protein_kinase_ATP_BS"/>
</dbReference>
<dbReference type="PANTHER" id="PTHR43289:SF6">
    <property type="entry name" value="SERINE_THREONINE-PROTEIN KINASE NEKL-3"/>
    <property type="match status" value="1"/>
</dbReference>
<dbReference type="SUPFAM" id="SSF48452">
    <property type="entry name" value="TPR-like"/>
    <property type="match status" value="3"/>
</dbReference>